<dbReference type="Pfam" id="PF14039">
    <property type="entry name" value="YusW"/>
    <property type="match status" value="1"/>
</dbReference>
<feature type="chain" id="PRO_5045477071" evidence="2">
    <location>
        <begin position="30"/>
        <end position="277"/>
    </location>
</feature>
<dbReference type="EMBL" id="AODF01000004">
    <property type="protein sequence ID" value="EUJ33487.1"/>
    <property type="molecule type" value="Genomic_DNA"/>
</dbReference>
<accession>A0ABN0RHZ4</accession>
<proteinExistence type="predicted"/>
<dbReference type="Proteomes" id="UP000019249">
    <property type="component" value="Unassembled WGS sequence"/>
</dbReference>
<gene>
    <name evidence="3" type="ORF">MFLO_03053</name>
</gene>
<feature type="region of interest" description="Disordered" evidence="1">
    <location>
        <begin position="138"/>
        <end position="167"/>
    </location>
</feature>
<evidence type="ECO:0000256" key="1">
    <source>
        <dbReference type="SAM" id="MobiDB-lite"/>
    </source>
</evidence>
<organism evidence="3 4">
    <name type="scientific">Listeria floridensis FSL S10-1187</name>
    <dbReference type="NCBI Taxonomy" id="1265817"/>
    <lineage>
        <taxon>Bacteria</taxon>
        <taxon>Bacillati</taxon>
        <taxon>Bacillota</taxon>
        <taxon>Bacilli</taxon>
        <taxon>Bacillales</taxon>
        <taxon>Listeriaceae</taxon>
        <taxon>Listeria</taxon>
    </lineage>
</organism>
<sequence>MNKLVKITAATGLALTLGVSTLAPVVTHAASAEGSIVYQDAYKTIKEFNKVDLEQLTGIKLTAANVDKVYNKLTQTGTWVKAGYAKAKAQEIAQRVSAYTYQLKGILSDIAYSSNKGLKVTYVSNAWTTQVNFGSYGYGSSNNEGNENGGTVTPDPGEEVGNGNEGEVVAPSTGVLAVKDLEIEIEYKKGDVEIDYQVKKDGKVEAKYENELTGEKLKGAKAQVAIENLFAGFNMQSKNQNQIVKHVLNKLNLKNDFKEFKYEVEFPNKAEFEFKIK</sequence>
<evidence type="ECO:0000256" key="2">
    <source>
        <dbReference type="SAM" id="SignalP"/>
    </source>
</evidence>
<feature type="compositionally biased region" description="Low complexity" evidence="1">
    <location>
        <begin position="138"/>
        <end position="150"/>
    </location>
</feature>
<keyword evidence="4" id="KW-1185">Reference proteome</keyword>
<protein>
    <submittedName>
        <fullName evidence="3">Uncharacterized protein</fullName>
    </submittedName>
</protein>
<reference evidence="3 4" key="1">
    <citation type="journal article" date="2014" name="Int. J. Syst. Evol. Microbiol.">
        <title>Listeria floridensis sp. nov., Listeria aquatica sp. nov., Listeria cornellensis sp. nov., Listeria riparia sp. nov. and Listeria grandensis sp. nov., from agricultural and natural environments.</title>
        <authorList>
            <person name="den Bakker H.C."/>
            <person name="Warchocki S."/>
            <person name="Wright E.M."/>
            <person name="Allred A.F."/>
            <person name="Ahlstrom C."/>
            <person name="Manuel C.S."/>
            <person name="Stasiewicz M.J."/>
            <person name="Burrell A."/>
            <person name="Roof S."/>
            <person name="Strawn L."/>
            <person name="Fortes E.D."/>
            <person name="Nightingale K.K."/>
            <person name="Kephart D."/>
            <person name="Wiedmann M."/>
        </authorList>
    </citation>
    <scope>NUCLEOTIDE SEQUENCE [LARGE SCALE GENOMIC DNA]</scope>
    <source>
        <strain evidence="3 4">FSL S10-1187</strain>
    </source>
</reference>
<keyword evidence="2" id="KW-0732">Signal</keyword>
<evidence type="ECO:0000313" key="4">
    <source>
        <dbReference type="Proteomes" id="UP000019249"/>
    </source>
</evidence>
<comment type="caution">
    <text evidence="3">The sequence shown here is derived from an EMBL/GenBank/DDBJ whole genome shotgun (WGS) entry which is preliminary data.</text>
</comment>
<name>A0ABN0RHZ4_9LIST</name>
<dbReference type="InterPro" id="IPR025623">
    <property type="entry name" value="YusW"/>
</dbReference>
<dbReference type="RefSeq" id="WP_036096205.1">
    <property type="nucleotide sequence ID" value="NZ_AODF01000004.1"/>
</dbReference>
<evidence type="ECO:0000313" key="3">
    <source>
        <dbReference type="EMBL" id="EUJ33487.1"/>
    </source>
</evidence>
<feature type="signal peptide" evidence="2">
    <location>
        <begin position="1"/>
        <end position="29"/>
    </location>
</feature>